<dbReference type="AlphaFoldDB" id="A0AAD9HK50"/>
<evidence type="ECO:0000313" key="2">
    <source>
        <dbReference type="EMBL" id="KAK2029497.1"/>
    </source>
</evidence>
<evidence type="ECO:0000256" key="1">
    <source>
        <dbReference type="SAM" id="MobiDB-lite"/>
    </source>
</evidence>
<organism evidence="2 3">
    <name type="scientific">Colletotrichum zoysiae</name>
    <dbReference type="NCBI Taxonomy" id="1216348"/>
    <lineage>
        <taxon>Eukaryota</taxon>
        <taxon>Fungi</taxon>
        <taxon>Dikarya</taxon>
        <taxon>Ascomycota</taxon>
        <taxon>Pezizomycotina</taxon>
        <taxon>Sordariomycetes</taxon>
        <taxon>Hypocreomycetidae</taxon>
        <taxon>Glomerellales</taxon>
        <taxon>Glomerellaceae</taxon>
        <taxon>Colletotrichum</taxon>
        <taxon>Colletotrichum graminicola species complex</taxon>
    </lineage>
</organism>
<dbReference type="Proteomes" id="UP001232148">
    <property type="component" value="Unassembled WGS sequence"/>
</dbReference>
<reference evidence="2" key="1">
    <citation type="submission" date="2021-06" db="EMBL/GenBank/DDBJ databases">
        <title>Comparative genomics, transcriptomics and evolutionary studies reveal genomic signatures of adaptation to plant cell wall in hemibiotrophic fungi.</title>
        <authorList>
            <consortium name="DOE Joint Genome Institute"/>
            <person name="Baroncelli R."/>
            <person name="Diaz J.F."/>
            <person name="Benocci T."/>
            <person name="Peng M."/>
            <person name="Battaglia E."/>
            <person name="Haridas S."/>
            <person name="Andreopoulos W."/>
            <person name="Labutti K."/>
            <person name="Pangilinan J."/>
            <person name="Floch G.L."/>
            <person name="Makela M.R."/>
            <person name="Henrissat B."/>
            <person name="Grigoriev I.V."/>
            <person name="Crouch J.A."/>
            <person name="De Vries R.P."/>
            <person name="Sukno S.A."/>
            <person name="Thon M.R."/>
        </authorList>
    </citation>
    <scope>NUCLEOTIDE SEQUENCE</scope>
    <source>
        <strain evidence="2">MAFF235873</strain>
    </source>
</reference>
<dbReference type="EMBL" id="MU842863">
    <property type="protein sequence ID" value="KAK2029497.1"/>
    <property type="molecule type" value="Genomic_DNA"/>
</dbReference>
<gene>
    <name evidence="2" type="ORF">LX32DRAFT_355532</name>
</gene>
<keyword evidence="3" id="KW-1185">Reference proteome</keyword>
<feature type="region of interest" description="Disordered" evidence="1">
    <location>
        <begin position="106"/>
        <end position="128"/>
    </location>
</feature>
<name>A0AAD9HK50_9PEZI</name>
<sequence length="128" mass="13877">MLKGRPVPSHAVLGLSQSATSRRNVSLWNSWFGLFFLLLSFTSSALALPSPPPSLLMPLLNVGPTRNADPKFNDQWFRKCNPPIVNRTEPYTHGFLASSSGPCPAGNGETFNSSQPDCPGLPLQHSTE</sequence>
<accession>A0AAD9HK50</accession>
<comment type="caution">
    <text evidence="2">The sequence shown here is derived from an EMBL/GenBank/DDBJ whole genome shotgun (WGS) entry which is preliminary data.</text>
</comment>
<proteinExistence type="predicted"/>
<protein>
    <submittedName>
        <fullName evidence="2">Uncharacterized protein</fullName>
    </submittedName>
</protein>
<evidence type="ECO:0000313" key="3">
    <source>
        <dbReference type="Proteomes" id="UP001232148"/>
    </source>
</evidence>